<protein>
    <recommendedName>
        <fullName evidence="3">Glycosyltransferase</fullName>
    </recommendedName>
</protein>
<keyword evidence="2" id="KW-1185">Reference proteome</keyword>
<comment type="caution">
    <text evidence="1">The sequence shown here is derived from an EMBL/GenBank/DDBJ whole genome shotgun (WGS) entry which is preliminary data.</text>
</comment>
<sequence>MPNGLFTGCFCALFPYRVKDGSESVTDARDDRRRVCLVVPTNRECAATLTEVVAEAEYATRHFDVDVCLLVLDSSDEYEAHAKVLALAPLVWHLDEPAQREFLQRVVRGAAADRPDLLLDLLLPAGVSYGACTNRAFLIAAALGCDSVHRRDSDLYFQTYEGKKIFPIHAELSALGKAARDVVATENRLDESRADLPVAMAGASFVGDMSVDVEDIRDHEAYYDLVSLWAAPGSTEDEKRELVAESFTGSAPFDGDHWTLSVVDPMRVDMHNISFHGLQENVPLPPATDTIGSDYFLIHVADRAGLPGLLHNRHIVNFHTAERKSDAGFLAYQLRFAKFILSMYYFHFIYQRMTNASPGDIAAIVRASTWQPREPNEATAELMEQAYRRLGGRFTAVADRIGANRDALLIEARRDIEDFALLIEAWAALIAAARETPLRHD</sequence>
<dbReference type="InterPro" id="IPR046238">
    <property type="entry name" value="DUF6271"/>
</dbReference>
<proteinExistence type="predicted"/>
<gene>
    <name evidence="1" type="ORF">Apa02nite_063050</name>
</gene>
<evidence type="ECO:0000313" key="1">
    <source>
        <dbReference type="EMBL" id="GIE70197.1"/>
    </source>
</evidence>
<name>A0ABQ4BHX4_9ACTN</name>
<organism evidence="1 2">
    <name type="scientific">Actinoplanes palleronii</name>
    <dbReference type="NCBI Taxonomy" id="113570"/>
    <lineage>
        <taxon>Bacteria</taxon>
        <taxon>Bacillati</taxon>
        <taxon>Actinomycetota</taxon>
        <taxon>Actinomycetes</taxon>
        <taxon>Micromonosporales</taxon>
        <taxon>Micromonosporaceae</taxon>
        <taxon>Actinoplanes</taxon>
    </lineage>
</organism>
<accession>A0ABQ4BHX4</accession>
<dbReference type="Pfam" id="PF19787">
    <property type="entry name" value="DUF6271"/>
    <property type="match status" value="1"/>
</dbReference>
<reference evidence="1 2" key="1">
    <citation type="submission" date="2021-01" db="EMBL/GenBank/DDBJ databases">
        <title>Whole genome shotgun sequence of Actinoplanes palleronii NBRC 14916.</title>
        <authorList>
            <person name="Komaki H."/>
            <person name="Tamura T."/>
        </authorList>
    </citation>
    <scope>NUCLEOTIDE SEQUENCE [LARGE SCALE GENOMIC DNA]</scope>
    <source>
        <strain evidence="1 2">NBRC 14916</strain>
    </source>
</reference>
<dbReference type="Proteomes" id="UP000624709">
    <property type="component" value="Unassembled WGS sequence"/>
</dbReference>
<evidence type="ECO:0008006" key="3">
    <source>
        <dbReference type="Google" id="ProtNLM"/>
    </source>
</evidence>
<dbReference type="EMBL" id="BOMS01000100">
    <property type="protein sequence ID" value="GIE70197.1"/>
    <property type="molecule type" value="Genomic_DNA"/>
</dbReference>
<evidence type="ECO:0000313" key="2">
    <source>
        <dbReference type="Proteomes" id="UP000624709"/>
    </source>
</evidence>